<sequence length="106" mass="11508">MVSQSKPLPHWRAWPSLDQSYLIPIPPSSSSSPLISSTGLGRIRRGSADEPIRAPMAEVARFGEPVKKASTLAEAVLNLNDQLNLKLVAGRGSEQSWKGKGAERKF</sequence>
<gene>
    <name evidence="1" type="ORF">CLODIP_2_CD03700</name>
</gene>
<proteinExistence type="predicted"/>
<evidence type="ECO:0000313" key="1">
    <source>
        <dbReference type="EMBL" id="CAB3389011.1"/>
    </source>
</evidence>
<name>A0A8S1E8E5_9INSE</name>
<dbReference type="AlphaFoldDB" id="A0A8S1E8E5"/>
<protein>
    <submittedName>
        <fullName evidence="1">Uncharacterized protein</fullName>
    </submittedName>
</protein>
<organism evidence="1 2">
    <name type="scientific">Cloeon dipterum</name>
    <dbReference type="NCBI Taxonomy" id="197152"/>
    <lineage>
        <taxon>Eukaryota</taxon>
        <taxon>Metazoa</taxon>
        <taxon>Ecdysozoa</taxon>
        <taxon>Arthropoda</taxon>
        <taxon>Hexapoda</taxon>
        <taxon>Insecta</taxon>
        <taxon>Pterygota</taxon>
        <taxon>Palaeoptera</taxon>
        <taxon>Ephemeroptera</taxon>
        <taxon>Pisciforma</taxon>
        <taxon>Baetidae</taxon>
        <taxon>Cloeon</taxon>
    </lineage>
</organism>
<keyword evidence="2" id="KW-1185">Reference proteome</keyword>
<accession>A0A8S1E8E5</accession>
<evidence type="ECO:0000313" key="2">
    <source>
        <dbReference type="Proteomes" id="UP000494165"/>
    </source>
</evidence>
<reference evidence="1 2" key="1">
    <citation type="submission" date="2020-04" db="EMBL/GenBank/DDBJ databases">
        <authorList>
            <person name="Alioto T."/>
            <person name="Alioto T."/>
            <person name="Gomez Garrido J."/>
        </authorList>
    </citation>
    <scope>NUCLEOTIDE SEQUENCE [LARGE SCALE GENOMIC DNA]</scope>
</reference>
<comment type="caution">
    <text evidence="1">The sequence shown here is derived from an EMBL/GenBank/DDBJ whole genome shotgun (WGS) entry which is preliminary data.</text>
</comment>
<dbReference type="Proteomes" id="UP000494165">
    <property type="component" value="Unassembled WGS sequence"/>
</dbReference>
<dbReference type="EMBL" id="CADEPI010001103">
    <property type="protein sequence ID" value="CAB3389011.1"/>
    <property type="molecule type" value="Genomic_DNA"/>
</dbReference>